<accession>A0A0D0H1X9</accession>
<evidence type="ECO:0000313" key="1">
    <source>
        <dbReference type="EMBL" id="KIS35661.1"/>
    </source>
</evidence>
<dbReference type="Proteomes" id="UP000050700">
    <property type="component" value="Unassembled WGS sequence"/>
</dbReference>
<organism evidence="1 2">
    <name type="scientific">Haemophilus influenzae</name>
    <dbReference type="NCBI Taxonomy" id="727"/>
    <lineage>
        <taxon>Bacteria</taxon>
        <taxon>Pseudomonadati</taxon>
        <taxon>Pseudomonadota</taxon>
        <taxon>Gammaproteobacteria</taxon>
        <taxon>Pasteurellales</taxon>
        <taxon>Pasteurellaceae</taxon>
        <taxon>Haemophilus</taxon>
    </lineage>
</organism>
<name>A0A0D0H1X9_HAEIF</name>
<dbReference type="EMBL" id="JMQP01000002">
    <property type="protein sequence ID" value="KIS35661.1"/>
    <property type="molecule type" value="Genomic_DNA"/>
</dbReference>
<gene>
    <name evidence="1" type="ORF">NTHI1209_01268</name>
</gene>
<dbReference type="Gene3D" id="1.10.238.160">
    <property type="match status" value="1"/>
</dbReference>
<evidence type="ECO:0000313" key="2">
    <source>
        <dbReference type="Proteomes" id="UP000050700"/>
    </source>
</evidence>
<proteinExistence type="predicted"/>
<dbReference type="PATRIC" id="fig|727.567.peg.828"/>
<protein>
    <submittedName>
        <fullName evidence="1">Putative transcriptional regulator</fullName>
    </submittedName>
</protein>
<comment type="caution">
    <text evidence="1">The sequence shown here is derived from an EMBL/GenBank/DDBJ whole genome shotgun (WGS) entry which is preliminary data.</text>
</comment>
<reference evidence="1 2" key="1">
    <citation type="submission" date="2014-05" db="EMBL/GenBank/DDBJ databases">
        <title>Methylome analysis of the phasevarions of Haemophilus influenzae.</title>
        <authorList>
            <person name="Atack J.M."/>
            <person name="Fox K.L."/>
            <person name="Power P.M."/>
            <person name="Clark T."/>
            <person name="Jurcisek J."/>
            <person name="Korlach J."/>
            <person name="Bakaletz L.O."/>
            <person name="Jennings M.P."/>
        </authorList>
    </citation>
    <scope>NUCLEOTIDE SEQUENCE [LARGE SCALE GENOMIC DNA]</scope>
    <source>
        <strain evidence="1 2">1209</strain>
    </source>
</reference>
<dbReference type="AlphaFoldDB" id="A0A0D0H1X9"/>
<sequence length="66" mass="7583">MEPTTRKLHNLKTVSSLLDMSAPTIYRRIKNDPNFPKPHLVGGNNFWTDAQINDYIERIESGCYSS</sequence>